<accession>A7VSA7</accession>
<dbReference type="eggNOG" id="ENOG50323DM">
    <property type="taxonomic scope" value="Bacteria"/>
</dbReference>
<reference evidence="2 3" key="1">
    <citation type="submission" date="2007-08" db="EMBL/GenBank/DDBJ databases">
        <title>Draft genome sequence of Clostridium leptum (DSM 753).</title>
        <authorList>
            <person name="Sudarsanam P."/>
            <person name="Ley R."/>
            <person name="Guruge J."/>
            <person name="Turnbaugh P.J."/>
            <person name="Mahowald M."/>
            <person name="Liep D."/>
            <person name="Gordon J."/>
        </authorList>
    </citation>
    <scope>NUCLEOTIDE SEQUENCE [LARGE SCALE GENOMIC DNA]</scope>
    <source>
        <strain evidence="2 3">DSM 753</strain>
    </source>
</reference>
<keyword evidence="1" id="KW-1133">Transmembrane helix</keyword>
<feature type="transmembrane region" description="Helical" evidence="1">
    <location>
        <begin position="21"/>
        <end position="37"/>
    </location>
</feature>
<evidence type="ECO:0000313" key="3">
    <source>
        <dbReference type="Proteomes" id="UP000003490"/>
    </source>
</evidence>
<keyword evidence="1" id="KW-0812">Transmembrane</keyword>
<keyword evidence="1" id="KW-0472">Membrane</keyword>
<sequence>MRQCPDRYTIRAGRNLPDKEFRYLRTVIVTAAVYWGFNSMLAHLLLTFQHRAGVSPYTSSFDLAETCVFAKQSPGPIHCGSISGASLFPKLRDQFAEFLNYPSPVGLRILFLSTCVGLRYGRLGYTQSFSRPALHVLPY</sequence>
<proteinExistence type="predicted"/>
<dbReference type="HOGENOM" id="CLU_1666345_0_0_9"/>
<dbReference type="AntiFam" id="ANF00025">
    <property type="entry name" value="Antisense to 23S rRNA"/>
</dbReference>
<protein>
    <submittedName>
        <fullName evidence="2">Uncharacterized protein</fullName>
    </submittedName>
</protein>
<evidence type="ECO:0000256" key="1">
    <source>
        <dbReference type="SAM" id="Phobius"/>
    </source>
</evidence>
<dbReference type="Proteomes" id="UP000003490">
    <property type="component" value="Unassembled WGS sequence"/>
</dbReference>
<comment type="caution">
    <text evidence="2">The sequence shown here is derived from an EMBL/GenBank/DDBJ whole genome shotgun (WGS) entry which is preliminary data.</text>
</comment>
<dbReference type="EMBL" id="ABCB02000017">
    <property type="protein sequence ID" value="EDO61937.1"/>
    <property type="molecule type" value="Genomic_DNA"/>
</dbReference>
<dbReference type="AlphaFoldDB" id="A7VSA7"/>
<name>A7VSA7_9FIRM</name>
<gene>
    <name evidence="2" type="ORF">CLOLEP_01448</name>
</gene>
<organism evidence="2 3">
    <name type="scientific">[Clostridium] leptum DSM 753</name>
    <dbReference type="NCBI Taxonomy" id="428125"/>
    <lineage>
        <taxon>Bacteria</taxon>
        <taxon>Bacillati</taxon>
        <taxon>Bacillota</taxon>
        <taxon>Clostridia</taxon>
        <taxon>Eubacteriales</taxon>
        <taxon>Oscillospiraceae</taxon>
        <taxon>Oscillospiraceae incertae sedis</taxon>
    </lineage>
</organism>
<reference evidence="2 3" key="2">
    <citation type="submission" date="2007-08" db="EMBL/GenBank/DDBJ databases">
        <authorList>
            <person name="Fulton L."/>
            <person name="Clifton S."/>
            <person name="Fulton B."/>
            <person name="Xu J."/>
            <person name="Minx P."/>
            <person name="Pepin K.H."/>
            <person name="Johnson M."/>
            <person name="Thiruvilangam P."/>
            <person name="Bhonagiri V."/>
            <person name="Nash W.E."/>
            <person name="Wang C."/>
            <person name="Mardis E.R."/>
            <person name="Wilson R.K."/>
        </authorList>
    </citation>
    <scope>NUCLEOTIDE SEQUENCE [LARGE SCALE GENOMIC DNA]</scope>
    <source>
        <strain evidence="2 3">DSM 753</strain>
    </source>
</reference>
<evidence type="ECO:0000313" key="2">
    <source>
        <dbReference type="EMBL" id="EDO61937.1"/>
    </source>
</evidence>